<accession>F6DQ54</accession>
<gene>
    <name evidence="1" type="ordered locus">Desru_3798</name>
</gene>
<reference evidence="2" key="1">
    <citation type="submission" date="2011-05" db="EMBL/GenBank/DDBJ databases">
        <title>Complete sequence of Desulfotomaculum ruminis DSM 2154.</title>
        <authorList>
            <person name="Lucas S."/>
            <person name="Copeland A."/>
            <person name="Lapidus A."/>
            <person name="Cheng J.-F."/>
            <person name="Goodwin L."/>
            <person name="Pitluck S."/>
            <person name="Lu M."/>
            <person name="Detter J.C."/>
            <person name="Han C."/>
            <person name="Tapia R."/>
            <person name="Land M."/>
            <person name="Hauser L."/>
            <person name="Kyrpides N."/>
            <person name="Ivanova N."/>
            <person name="Mikhailova N."/>
            <person name="Pagani I."/>
            <person name="Stams A.J.M."/>
            <person name="Plugge C.M."/>
            <person name="Muyzer G."/>
            <person name="Kuever J."/>
            <person name="Parshina S.N."/>
            <person name="Ivanova A.E."/>
            <person name="Nazina T.N."/>
            <person name="Brambilla E."/>
            <person name="Spring S."/>
            <person name="Klenk H.-P."/>
            <person name="Woyke T."/>
        </authorList>
    </citation>
    <scope>NUCLEOTIDE SEQUENCE [LARGE SCALE GENOMIC DNA]</scope>
    <source>
        <strain evidence="2">ATCC 23193 / DSM 2154 / NCIB 8452 / DL</strain>
    </source>
</reference>
<dbReference type="RefSeq" id="WP_013843743.1">
    <property type="nucleotide sequence ID" value="NC_015589.1"/>
</dbReference>
<evidence type="ECO:0000313" key="2">
    <source>
        <dbReference type="Proteomes" id="UP000009234"/>
    </source>
</evidence>
<dbReference type="EMBL" id="CP002780">
    <property type="protein sequence ID" value="AEG61998.1"/>
    <property type="molecule type" value="Genomic_DNA"/>
</dbReference>
<reference evidence="1 2" key="2">
    <citation type="journal article" date="2012" name="Stand. Genomic Sci.">
        <title>Complete genome sequence of the sulfate-reducing firmicute Desulfotomaculum ruminis type strain (DL(T)).</title>
        <authorList>
            <person name="Spring S."/>
            <person name="Visser M."/>
            <person name="Lu M."/>
            <person name="Copeland A."/>
            <person name="Lapidus A."/>
            <person name="Lucas S."/>
            <person name="Cheng J.F."/>
            <person name="Han C."/>
            <person name="Tapia R."/>
            <person name="Goodwin L.A."/>
            <person name="Pitluck S."/>
            <person name="Ivanova N."/>
            <person name="Land M."/>
            <person name="Hauser L."/>
            <person name="Larimer F."/>
            <person name="Rohde M."/>
            <person name="Goker M."/>
            <person name="Detter J.C."/>
            <person name="Kyrpides N.C."/>
            <person name="Woyke T."/>
            <person name="Schaap P.J."/>
            <person name="Plugge C.M."/>
            <person name="Muyzer G."/>
            <person name="Kuever J."/>
            <person name="Pereira I.A."/>
            <person name="Parshina S.N."/>
            <person name="Bernier-Latmani R."/>
            <person name="Stams A.J."/>
            <person name="Klenk H.P."/>
        </authorList>
    </citation>
    <scope>NUCLEOTIDE SEQUENCE [LARGE SCALE GENOMIC DNA]</scope>
    <source>
        <strain evidence="2">ATCC 23193 / DSM 2154 / NCIB 8452 / DL</strain>
    </source>
</reference>
<proteinExistence type="predicted"/>
<dbReference type="AlphaFoldDB" id="F6DQ54"/>
<protein>
    <submittedName>
        <fullName evidence="1">Uncharacterized protein</fullName>
    </submittedName>
</protein>
<dbReference type="STRING" id="696281.Desru_3798"/>
<dbReference type="OrthoDB" id="9978673at2"/>
<sequence length="200" mass="23838">MGKIRKIKYKTIREIEFLNICDYLEPFKEDICRWYLKKGQEYTIKYIFTQFDIVIYSNELKNFVDDEQCQLKIMNDEFGQYKSNVYDFYKAKGLRRLKNYVFNQFGFKLKKSHLRMFLGLKINKHYLYVQEIRKISWNVCGFNGSYSPIAADKYMNTCPGRMSEILDEKTNGEGQRMVNHNKIILLSAGLLQQGRKLGHV</sequence>
<name>F6DQ54_DESRL</name>
<keyword evidence="2" id="KW-1185">Reference proteome</keyword>
<dbReference type="Proteomes" id="UP000009234">
    <property type="component" value="Chromosome"/>
</dbReference>
<evidence type="ECO:0000313" key="1">
    <source>
        <dbReference type="EMBL" id="AEG61998.1"/>
    </source>
</evidence>
<dbReference type="KEGG" id="dru:Desru_3798"/>
<dbReference type="HOGENOM" id="CLU_1364382_0_0_9"/>
<organism evidence="1 2">
    <name type="scientific">Desulforamulus ruminis (strain ATCC 23193 / DSM 2154 / NCIMB 8452 / DL)</name>
    <name type="common">Desulfotomaculum ruminis</name>
    <dbReference type="NCBI Taxonomy" id="696281"/>
    <lineage>
        <taxon>Bacteria</taxon>
        <taxon>Bacillati</taxon>
        <taxon>Bacillota</taxon>
        <taxon>Clostridia</taxon>
        <taxon>Eubacteriales</taxon>
        <taxon>Peptococcaceae</taxon>
        <taxon>Desulforamulus</taxon>
    </lineage>
</organism>